<evidence type="ECO:0000313" key="4">
    <source>
        <dbReference type="Proteomes" id="UP000318937"/>
    </source>
</evidence>
<evidence type="ECO:0000259" key="2">
    <source>
        <dbReference type="Pfam" id="PF20769"/>
    </source>
</evidence>
<dbReference type="InterPro" id="IPR014239">
    <property type="entry name" value="YpeB_PepSY1-2"/>
</dbReference>
<dbReference type="Proteomes" id="UP000318937">
    <property type="component" value="Unassembled WGS sequence"/>
</dbReference>
<dbReference type="InterPro" id="IPR048402">
    <property type="entry name" value="YpeB_N"/>
</dbReference>
<comment type="caution">
    <text evidence="3">The sequence shown here is derived from an EMBL/GenBank/DDBJ whole genome shotgun (WGS) entry which is preliminary data.</text>
</comment>
<dbReference type="GO" id="GO:0009847">
    <property type="term" value="P:spore germination"/>
    <property type="evidence" value="ECO:0007669"/>
    <property type="project" value="InterPro"/>
</dbReference>
<name>A0A544SS47_9BACI</name>
<dbReference type="EMBL" id="VDGG01000048">
    <property type="protein sequence ID" value="TQR08013.1"/>
    <property type="molecule type" value="Genomic_DNA"/>
</dbReference>
<accession>A0A544SS47</accession>
<dbReference type="Pfam" id="PF20769">
    <property type="entry name" value="YPEB_N"/>
    <property type="match status" value="1"/>
</dbReference>
<sequence length="427" mass="49104">MKKFIWIIVVSAAAVFLVYHFNVQSKNTRLENALATQYSNQLTSASEKLIKLSDSIDQTLLFQDKEVLDQPLEDVWRLSSDIRASISALPIDHETSTVWMNYLNRIGNSASLVKEGKIPVEDWQKSMKDARGNLLSLSDQWAFTNRNAGKKDYIVTSFVNNKANKENEKNWKTLGDSVKAYTESDFPMTASETDKQKKKDLQHIKDSEVTVEQVKQNFFKLFPELKDATIHITESGADAPYPFYHIQFHKGIRIGYADFTKKGGHLLSYLLERPFDNTTISVEQMKEKSSTYLKSFGYTDTEMVEYRENHIAWHLAFARVDPNNDALIYADGMHLKIAKDNGELLGLNAMEYIQKENIGEQKVVPIDYKEIFSGDFTVEEERLAYVENKELQQRLAYEVLTRNDSIGTHKTYIDTETHEILHTEKLP</sequence>
<protein>
    <submittedName>
        <fullName evidence="3">Uncharacterized protein</fullName>
    </submittedName>
</protein>
<proteinExistence type="predicted"/>
<reference evidence="3 4" key="1">
    <citation type="submission" date="2019-05" db="EMBL/GenBank/DDBJ databases">
        <title>Psychrobacillus vulpis sp. nov., a new species isolated from feces of a red fox that inhabits in The Tablas de Daimiel Natural Park, Albacete, Spain.</title>
        <authorList>
            <person name="Rodriguez M."/>
            <person name="Reina J.C."/>
            <person name="Bejar V."/>
            <person name="Llamas I."/>
        </authorList>
    </citation>
    <scope>NUCLEOTIDE SEQUENCE [LARGE SCALE GENOMIC DNA]</scope>
    <source>
        <strain evidence="3 4">NHI-2</strain>
    </source>
</reference>
<dbReference type="AlphaFoldDB" id="A0A544SS47"/>
<feature type="domain" description="Sporulation protein YpeB PepSY1 and PepSY2" evidence="1">
    <location>
        <begin position="169"/>
        <end position="355"/>
    </location>
</feature>
<dbReference type="RefSeq" id="WP_142608627.1">
    <property type="nucleotide sequence ID" value="NZ_VDGG01000048.1"/>
</dbReference>
<dbReference type="OrthoDB" id="2372097at2"/>
<evidence type="ECO:0000259" key="1">
    <source>
        <dbReference type="Pfam" id="PF14620"/>
    </source>
</evidence>
<organism evidence="3 4">
    <name type="scientific">Psychrobacillus soli</name>
    <dbReference type="NCBI Taxonomy" id="1543965"/>
    <lineage>
        <taxon>Bacteria</taxon>
        <taxon>Bacillati</taxon>
        <taxon>Bacillota</taxon>
        <taxon>Bacilli</taxon>
        <taxon>Bacillales</taxon>
        <taxon>Bacillaceae</taxon>
        <taxon>Psychrobacillus</taxon>
    </lineage>
</organism>
<gene>
    <name evidence="3" type="ORF">FG383_17170</name>
</gene>
<dbReference type="Pfam" id="PF14620">
    <property type="entry name" value="YPEB_PepSY1-2"/>
    <property type="match status" value="1"/>
</dbReference>
<evidence type="ECO:0000313" key="3">
    <source>
        <dbReference type="EMBL" id="TQR08013.1"/>
    </source>
</evidence>
<keyword evidence="4" id="KW-1185">Reference proteome</keyword>
<feature type="domain" description="Sporulation protein YpeB N-terminal" evidence="2">
    <location>
        <begin position="27"/>
        <end position="113"/>
    </location>
</feature>